<dbReference type="eggNOG" id="COG1278">
    <property type="taxonomic scope" value="Bacteria"/>
</dbReference>
<dbReference type="EMBL" id="CP012109">
    <property type="protein sequence ID" value="AKQ66691.1"/>
    <property type="molecule type" value="Genomic_DNA"/>
</dbReference>
<dbReference type="InterPro" id="IPR012156">
    <property type="entry name" value="Cold_shock_CspA"/>
</dbReference>
<dbReference type="InterPro" id="IPR012340">
    <property type="entry name" value="NA-bd_OB-fold"/>
</dbReference>
<proteinExistence type="predicted"/>
<reference evidence="5 6" key="1">
    <citation type="journal article" date="2016" name="PLoS ONE">
        <title>Complete Genome Sequence and Comparative Genomics of a Novel Myxobacterium Myxococcus hansupus.</title>
        <authorList>
            <person name="Sharma G."/>
            <person name="Narwani T."/>
            <person name="Subramanian S."/>
        </authorList>
    </citation>
    <scope>NUCLEOTIDE SEQUENCE [LARGE SCALE GENOMIC DNA]</scope>
    <source>
        <strain evidence="6">mixupus</strain>
    </source>
</reference>
<dbReference type="PIRSF" id="PIRSF002599">
    <property type="entry name" value="Cold_shock_A"/>
    <property type="match status" value="1"/>
</dbReference>
<dbReference type="GO" id="GO:0005829">
    <property type="term" value="C:cytosol"/>
    <property type="evidence" value="ECO:0007669"/>
    <property type="project" value="UniProtKB-ARBA"/>
</dbReference>
<dbReference type="Proteomes" id="UP000009026">
    <property type="component" value="Chromosome"/>
</dbReference>
<dbReference type="PROSITE" id="PS51857">
    <property type="entry name" value="CSD_2"/>
    <property type="match status" value="1"/>
</dbReference>
<dbReference type="PRINTS" id="PR00050">
    <property type="entry name" value="COLDSHOCK"/>
</dbReference>
<dbReference type="PATRIC" id="fig|1297742.4.peg.3637"/>
<comment type="subcellular location">
    <subcellularLocation>
        <location evidence="1 3">Cytoplasm</location>
    </subcellularLocation>
</comment>
<evidence type="ECO:0000256" key="2">
    <source>
        <dbReference type="ARBA" id="ARBA00022490"/>
    </source>
</evidence>
<dbReference type="Pfam" id="PF00313">
    <property type="entry name" value="CSD"/>
    <property type="match status" value="1"/>
</dbReference>
<keyword evidence="2" id="KW-0963">Cytoplasm</keyword>
<dbReference type="InterPro" id="IPR050181">
    <property type="entry name" value="Cold_shock_domain"/>
</dbReference>
<evidence type="ECO:0000313" key="5">
    <source>
        <dbReference type="EMBL" id="AKQ66691.1"/>
    </source>
</evidence>
<dbReference type="STRING" id="1297742.A176_003603"/>
<dbReference type="PANTHER" id="PTHR11544">
    <property type="entry name" value="COLD SHOCK DOMAIN CONTAINING PROTEINS"/>
    <property type="match status" value="1"/>
</dbReference>
<feature type="domain" description="CSD" evidence="4">
    <location>
        <begin position="1"/>
        <end position="61"/>
    </location>
</feature>
<dbReference type="CDD" id="cd04458">
    <property type="entry name" value="CSP_CDS"/>
    <property type="match status" value="1"/>
</dbReference>
<protein>
    <submittedName>
        <fullName evidence="5">Cold shock protein CspA</fullName>
    </submittedName>
</protein>
<dbReference type="PROSITE" id="PS00352">
    <property type="entry name" value="CSD_1"/>
    <property type="match status" value="1"/>
</dbReference>
<evidence type="ECO:0000256" key="1">
    <source>
        <dbReference type="ARBA" id="ARBA00004496"/>
    </source>
</evidence>
<dbReference type="GO" id="GO:0003676">
    <property type="term" value="F:nucleic acid binding"/>
    <property type="evidence" value="ECO:0007669"/>
    <property type="project" value="InterPro"/>
</dbReference>
<dbReference type="InterPro" id="IPR011129">
    <property type="entry name" value="CSD"/>
</dbReference>
<keyword evidence="6" id="KW-1185">Reference proteome</keyword>
<organism evidence="5 6">
    <name type="scientific">Pseudomyxococcus hansupus</name>
    <dbReference type="NCBI Taxonomy" id="1297742"/>
    <lineage>
        <taxon>Bacteria</taxon>
        <taxon>Pseudomonadati</taxon>
        <taxon>Myxococcota</taxon>
        <taxon>Myxococcia</taxon>
        <taxon>Myxococcales</taxon>
        <taxon>Cystobacterineae</taxon>
        <taxon>Myxococcaceae</taxon>
        <taxon>Pseudomyxococcus</taxon>
    </lineage>
</organism>
<dbReference type="InterPro" id="IPR002059">
    <property type="entry name" value="CSP_DNA-bd"/>
</dbReference>
<dbReference type="KEGG" id="mym:A176_003603"/>
<accession>A0A0H4WT71</accession>
<evidence type="ECO:0000259" key="4">
    <source>
        <dbReference type="PROSITE" id="PS51857"/>
    </source>
</evidence>
<name>A0A0H4WT71_9BACT</name>
<dbReference type="SMART" id="SM00357">
    <property type="entry name" value="CSP"/>
    <property type="match status" value="1"/>
</dbReference>
<dbReference type="SUPFAM" id="SSF50249">
    <property type="entry name" value="Nucleic acid-binding proteins"/>
    <property type="match status" value="1"/>
</dbReference>
<gene>
    <name evidence="5" type="ORF">A176_003603</name>
</gene>
<evidence type="ECO:0000256" key="3">
    <source>
        <dbReference type="RuleBase" id="RU000408"/>
    </source>
</evidence>
<dbReference type="FunFam" id="2.40.50.140:FF:000006">
    <property type="entry name" value="Cold shock protein CspC"/>
    <property type="match status" value="1"/>
</dbReference>
<dbReference type="Gene3D" id="2.40.50.140">
    <property type="entry name" value="Nucleic acid-binding proteins"/>
    <property type="match status" value="1"/>
</dbReference>
<dbReference type="InterPro" id="IPR019844">
    <property type="entry name" value="CSD_CS"/>
</dbReference>
<evidence type="ECO:0000313" key="6">
    <source>
        <dbReference type="Proteomes" id="UP000009026"/>
    </source>
</evidence>
<sequence length="62" mass="6886">MKWFNDAKGFGFIMQDGGGEDLFCHHTAIQTQGFRTLQEGQKVEFDVACGPKGLQAQNVRPV</sequence>
<dbReference type="AlphaFoldDB" id="A0A0H4WT71"/>